<feature type="compositionally biased region" description="Basic and acidic residues" evidence="1">
    <location>
        <begin position="39"/>
        <end position="54"/>
    </location>
</feature>
<feature type="region of interest" description="Disordered" evidence="1">
    <location>
        <begin position="169"/>
        <end position="206"/>
    </location>
</feature>
<dbReference type="EMBL" id="HBHX01040344">
    <property type="protein sequence ID" value="CAE0121681.1"/>
    <property type="molecule type" value="Transcribed_RNA"/>
</dbReference>
<gene>
    <name evidence="2" type="ORF">HERI1096_LOCUS22382</name>
    <name evidence="3" type="ORF">HERI1096_LOCUS22383</name>
</gene>
<dbReference type="EMBL" id="HBHX01040345">
    <property type="protein sequence ID" value="CAE0121682.1"/>
    <property type="molecule type" value="Transcribed_RNA"/>
</dbReference>
<proteinExistence type="predicted"/>
<name>A0A6T9IUM0_9EUKA</name>
<evidence type="ECO:0008006" key="4">
    <source>
        <dbReference type="Google" id="ProtNLM"/>
    </source>
</evidence>
<evidence type="ECO:0000313" key="3">
    <source>
        <dbReference type="EMBL" id="CAE0121682.1"/>
    </source>
</evidence>
<sequence>MGDPAERMKPMGVPSLNVPPMGVPGLAVSKPTSGMSIVEQEKAEQREDKSEAQKEAPMTSRRRGNQGMDTEKRTGDPLPSFRAARREVATNAIDALGQHNFYVKSELRAKARAEAEKQIEQIKAEAEEQINELQAEARAIWEEVRQGKAEYEQTMAELQKRKDELTAEVASKESELSRLQEDQKAKNSTPSVLGEDGAKPREAFNV</sequence>
<feature type="compositionally biased region" description="Basic and acidic residues" evidence="1">
    <location>
        <begin position="169"/>
        <end position="185"/>
    </location>
</feature>
<dbReference type="Gene3D" id="6.10.250.2200">
    <property type="match status" value="1"/>
</dbReference>
<protein>
    <recommendedName>
        <fullName evidence="4">RAB6-interacting golgin</fullName>
    </recommendedName>
</protein>
<feature type="region of interest" description="Disordered" evidence="1">
    <location>
        <begin position="1"/>
        <end position="80"/>
    </location>
</feature>
<dbReference type="AlphaFoldDB" id="A0A6T9IUM0"/>
<accession>A0A6T9IUM0</accession>
<reference evidence="3" key="1">
    <citation type="submission" date="2021-01" db="EMBL/GenBank/DDBJ databases">
        <authorList>
            <person name="Corre E."/>
            <person name="Pelletier E."/>
            <person name="Niang G."/>
            <person name="Scheremetjew M."/>
            <person name="Finn R."/>
            <person name="Kale V."/>
            <person name="Holt S."/>
            <person name="Cochrane G."/>
            <person name="Meng A."/>
            <person name="Brown T."/>
            <person name="Cohen L."/>
        </authorList>
    </citation>
    <scope>NUCLEOTIDE SEQUENCE</scope>
    <source>
        <strain evidence="3">CCMP281</strain>
    </source>
</reference>
<evidence type="ECO:0000256" key="1">
    <source>
        <dbReference type="SAM" id="MobiDB-lite"/>
    </source>
</evidence>
<evidence type="ECO:0000313" key="2">
    <source>
        <dbReference type="EMBL" id="CAE0121681.1"/>
    </source>
</evidence>
<feature type="compositionally biased region" description="Basic and acidic residues" evidence="1">
    <location>
        <begin position="196"/>
        <end position="206"/>
    </location>
</feature>
<organism evidence="3">
    <name type="scientific">Haptolina ericina</name>
    <dbReference type="NCBI Taxonomy" id="156174"/>
    <lineage>
        <taxon>Eukaryota</taxon>
        <taxon>Haptista</taxon>
        <taxon>Haptophyta</taxon>
        <taxon>Prymnesiophyceae</taxon>
        <taxon>Prymnesiales</taxon>
        <taxon>Prymnesiaceae</taxon>
        <taxon>Haptolina</taxon>
    </lineage>
</organism>